<accession>A0A2K9PKJ3</accession>
<feature type="chain" id="PRO_5014616795" description="GOLD domain-containing protein" evidence="1">
    <location>
        <begin position="24"/>
        <end position="133"/>
    </location>
</feature>
<protein>
    <recommendedName>
        <fullName evidence="4">GOLD domain-containing protein</fullName>
    </recommendedName>
</protein>
<evidence type="ECO:0000256" key="1">
    <source>
        <dbReference type="SAM" id="SignalP"/>
    </source>
</evidence>
<organism evidence="2 3">
    <name type="scientific">Flavivirga eckloniae</name>
    <dbReference type="NCBI Taxonomy" id="1803846"/>
    <lineage>
        <taxon>Bacteria</taxon>
        <taxon>Pseudomonadati</taxon>
        <taxon>Bacteroidota</taxon>
        <taxon>Flavobacteriia</taxon>
        <taxon>Flavobacteriales</taxon>
        <taxon>Flavobacteriaceae</taxon>
        <taxon>Flavivirga</taxon>
    </lineage>
</organism>
<gene>
    <name evidence="2" type="ORF">C1H87_02100</name>
</gene>
<keyword evidence="1" id="KW-0732">Signal</keyword>
<keyword evidence="3" id="KW-1185">Reference proteome</keyword>
<feature type="signal peptide" evidence="1">
    <location>
        <begin position="1"/>
        <end position="23"/>
    </location>
</feature>
<evidence type="ECO:0000313" key="2">
    <source>
        <dbReference type="EMBL" id="AUP77574.1"/>
    </source>
</evidence>
<dbReference type="OrthoDB" id="660065at2"/>
<sequence length="133" mass="14625">MKIVRLKMVAFALFMAASFVACSEDDGVLLDITKKTVVTNVAGDTTGEVDKEIPLDITFIIDNNCGTFSKLIKETTDKTTIIEVEAKYLGTNCGSTPSTKRVIYKFKAPTIGTYTLKFKKSATEFITHIIEIS</sequence>
<dbReference type="PROSITE" id="PS51257">
    <property type="entry name" value="PROKAR_LIPOPROTEIN"/>
    <property type="match status" value="1"/>
</dbReference>
<dbReference type="AlphaFoldDB" id="A0A2K9PKJ3"/>
<name>A0A2K9PKJ3_9FLAO</name>
<dbReference type="KEGG" id="fek:C1H87_02100"/>
<proteinExistence type="predicted"/>
<dbReference type="Proteomes" id="UP000235826">
    <property type="component" value="Chromosome"/>
</dbReference>
<dbReference type="EMBL" id="CP025791">
    <property type="protein sequence ID" value="AUP77574.1"/>
    <property type="molecule type" value="Genomic_DNA"/>
</dbReference>
<evidence type="ECO:0008006" key="4">
    <source>
        <dbReference type="Google" id="ProtNLM"/>
    </source>
</evidence>
<dbReference type="RefSeq" id="WP_102754234.1">
    <property type="nucleotide sequence ID" value="NZ_CP025791.1"/>
</dbReference>
<evidence type="ECO:0000313" key="3">
    <source>
        <dbReference type="Proteomes" id="UP000235826"/>
    </source>
</evidence>
<reference evidence="2 3" key="1">
    <citation type="submission" date="2018-01" db="EMBL/GenBank/DDBJ databases">
        <title>Complete genome sequence of Flavivirga eckloniae ECD14 isolated from seaweed Ecklonia cava.</title>
        <authorList>
            <person name="Lee J.H."/>
            <person name="Baik K.S."/>
            <person name="Seong C.N."/>
        </authorList>
    </citation>
    <scope>NUCLEOTIDE SEQUENCE [LARGE SCALE GENOMIC DNA]</scope>
    <source>
        <strain evidence="2 3">ECD14</strain>
    </source>
</reference>